<dbReference type="AlphaFoldDB" id="A0A2V1DLF6"/>
<accession>A0A2V1DLF6</accession>
<evidence type="ECO:0000313" key="3">
    <source>
        <dbReference type="Proteomes" id="UP000244855"/>
    </source>
</evidence>
<sequence>MDDGDHPEDSSHGETRQNGTAMHPVIPVPACHRSLHRLSSIAMAFLTLPCRSLFCSPGGEMSKTHYQDHRKTAPHQCRLNASVSRSVPMSVRGGGSAAKIVIYHHISFTSIVFRAVRCASRGFFLCAHGHRCPPSSFSCPHSPNISSRHSPHAMHCLLLHSPPLLVQLHLLYAYARFISPLLMELRCAMGCDHLSRFKP</sequence>
<evidence type="ECO:0000256" key="1">
    <source>
        <dbReference type="SAM" id="MobiDB-lite"/>
    </source>
</evidence>
<protein>
    <submittedName>
        <fullName evidence="2">Uncharacterized protein</fullName>
    </submittedName>
</protein>
<proteinExistence type="predicted"/>
<dbReference type="Proteomes" id="UP000244855">
    <property type="component" value="Unassembled WGS sequence"/>
</dbReference>
<reference evidence="2 3" key="1">
    <citation type="journal article" date="2018" name="Sci. Rep.">
        <title>Comparative genomics provides insights into the lifestyle and reveals functional heterogeneity of dark septate endophytic fungi.</title>
        <authorList>
            <person name="Knapp D.G."/>
            <person name="Nemeth J.B."/>
            <person name="Barry K."/>
            <person name="Hainaut M."/>
            <person name="Henrissat B."/>
            <person name="Johnson J."/>
            <person name="Kuo A."/>
            <person name="Lim J.H.P."/>
            <person name="Lipzen A."/>
            <person name="Nolan M."/>
            <person name="Ohm R.A."/>
            <person name="Tamas L."/>
            <person name="Grigoriev I.V."/>
            <person name="Spatafora J.W."/>
            <person name="Nagy L.G."/>
            <person name="Kovacs G.M."/>
        </authorList>
    </citation>
    <scope>NUCLEOTIDE SEQUENCE [LARGE SCALE GENOMIC DNA]</scope>
    <source>
        <strain evidence="2 3">DSE2036</strain>
    </source>
</reference>
<keyword evidence="3" id="KW-1185">Reference proteome</keyword>
<organism evidence="2 3">
    <name type="scientific">Periconia macrospinosa</name>
    <dbReference type="NCBI Taxonomy" id="97972"/>
    <lineage>
        <taxon>Eukaryota</taxon>
        <taxon>Fungi</taxon>
        <taxon>Dikarya</taxon>
        <taxon>Ascomycota</taxon>
        <taxon>Pezizomycotina</taxon>
        <taxon>Dothideomycetes</taxon>
        <taxon>Pleosporomycetidae</taxon>
        <taxon>Pleosporales</taxon>
        <taxon>Massarineae</taxon>
        <taxon>Periconiaceae</taxon>
        <taxon>Periconia</taxon>
    </lineage>
</organism>
<feature type="region of interest" description="Disordered" evidence="1">
    <location>
        <begin position="1"/>
        <end position="23"/>
    </location>
</feature>
<gene>
    <name evidence="2" type="ORF">DM02DRAFT_63153</name>
</gene>
<evidence type="ECO:0000313" key="2">
    <source>
        <dbReference type="EMBL" id="PVH97964.1"/>
    </source>
</evidence>
<dbReference type="EMBL" id="KZ805424">
    <property type="protein sequence ID" value="PVH97964.1"/>
    <property type="molecule type" value="Genomic_DNA"/>
</dbReference>
<name>A0A2V1DLF6_9PLEO</name>